<feature type="region of interest" description="Disordered" evidence="1">
    <location>
        <begin position="71"/>
        <end position="104"/>
    </location>
</feature>
<accession>A0AA47MM05</accession>
<name>A0AA47MM05_MERPO</name>
<dbReference type="AlphaFoldDB" id="A0AA47MM05"/>
<organism evidence="2 3">
    <name type="scientific">Merluccius polli</name>
    <name type="common">Benguela hake</name>
    <name type="synonym">Merluccius cadenati</name>
    <dbReference type="NCBI Taxonomy" id="89951"/>
    <lineage>
        <taxon>Eukaryota</taxon>
        <taxon>Metazoa</taxon>
        <taxon>Chordata</taxon>
        <taxon>Craniata</taxon>
        <taxon>Vertebrata</taxon>
        <taxon>Euteleostomi</taxon>
        <taxon>Actinopterygii</taxon>
        <taxon>Neopterygii</taxon>
        <taxon>Teleostei</taxon>
        <taxon>Neoteleostei</taxon>
        <taxon>Acanthomorphata</taxon>
        <taxon>Zeiogadaria</taxon>
        <taxon>Gadariae</taxon>
        <taxon>Gadiformes</taxon>
        <taxon>Gadoidei</taxon>
        <taxon>Merlucciidae</taxon>
        <taxon>Merluccius</taxon>
    </lineage>
</organism>
<evidence type="ECO:0000256" key="1">
    <source>
        <dbReference type="SAM" id="MobiDB-lite"/>
    </source>
</evidence>
<protein>
    <submittedName>
        <fullName evidence="2">Uncharacterized protein</fullName>
    </submittedName>
</protein>
<keyword evidence="3" id="KW-1185">Reference proteome</keyword>
<dbReference type="EMBL" id="JAOPHQ010003464">
    <property type="protein sequence ID" value="KAK0142868.1"/>
    <property type="molecule type" value="Genomic_DNA"/>
</dbReference>
<dbReference type="Proteomes" id="UP001174136">
    <property type="component" value="Unassembled WGS sequence"/>
</dbReference>
<comment type="caution">
    <text evidence="2">The sequence shown here is derived from an EMBL/GenBank/DDBJ whole genome shotgun (WGS) entry which is preliminary data.</text>
</comment>
<evidence type="ECO:0000313" key="3">
    <source>
        <dbReference type="Proteomes" id="UP001174136"/>
    </source>
</evidence>
<sequence length="104" mass="11434">MLFCPDTKTSIPEGVHIQEVLFTKRKRNCTTIPVPVVNSTKHSVTLSPRTNLGHIEMVKAVYPAAVQPVMEGQTTQSATRKTTPEEIGRVNTDTPCPTWSDSKA</sequence>
<feature type="compositionally biased region" description="Polar residues" evidence="1">
    <location>
        <begin position="72"/>
        <end position="81"/>
    </location>
</feature>
<feature type="compositionally biased region" description="Polar residues" evidence="1">
    <location>
        <begin position="91"/>
        <end position="104"/>
    </location>
</feature>
<proteinExistence type="predicted"/>
<gene>
    <name evidence="2" type="ORF">N1851_019194</name>
</gene>
<evidence type="ECO:0000313" key="2">
    <source>
        <dbReference type="EMBL" id="KAK0142868.1"/>
    </source>
</evidence>
<reference evidence="2" key="1">
    <citation type="journal article" date="2023" name="Front. Mar. Sci.">
        <title>A new Merluccius polli reference genome to investigate the effects of global change in West African waters.</title>
        <authorList>
            <person name="Mateo J.L."/>
            <person name="Blanco-Fernandez C."/>
            <person name="Garcia-Vazquez E."/>
            <person name="Machado-Schiaffino G."/>
        </authorList>
    </citation>
    <scope>NUCLEOTIDE SEQUENCE</scope>
    <source>
        <strain evidence="2">C29</strain>
        <tissue evidence="2">Fin</tissue>
    </source>
</reference>